<protein>
    <submittedName>
        <fullName evidence="2">Uncharacterized protein</fullName>
    </submittedName>
</protein>
<proteinExistence type="predicted"/>
<dbReference type="AlphaFoldDB" id="A0A8H2WBI7"/>
<dbReference type="Pfam" id="PF11951">
    <property type="entry name" value="Fungal_trans_2"/>
    <property type="match status" value="1"/>
</dbReference>
<evidence type="ECO:0000313" key="3">
    <source>
        <dbReference type="Proteomes" id="UP000663843"/>
    </source>
</evidence>
<dbReference type="EMBL" id="CAJMWT010000749">
    <property type="protein sequence ID" value="CAE6350207.1"/>
    <property type="molecule type" value="Genomic_DNA"/>
</dbReference>
<name>A0A8H2WBI7_9AGAM</name>
<dbReference type="Proteomes" id="UP000663843">
    <property type="component" value="Unassembled WGS sequence"/>
</dbReference>
<feature type="compositionally biased region" description="Low complexity" evidence="1">
    <location>
        <begin position="71"/>
        <end position="90"/>
    </location>
</feature>
<evidence type="ECO:0000313" key="2">
    <source>
        <dbReference type="EMBL" id="CAE6350207.1"/>
    </source>
</evidence>
<organism evidence="2 3">
    <name type="scientific">Rhizoctonia solani</name>
    <dbReference type="NCBI Taxonomy" id="456999"/>
    <lineage>
        <taxon>Eukaryota</taxon>
        <taxon>Fungi</taxon>
        <taxon>Dikarya</taxon>
        <taxon>Basidiomycota</taxon>
        <taxon>Agaricomycotina</taxon>
        <taxon>Agaricomycetes</taxon>
        <taxon>Cantharellales</taxon>
        <taxon>Ceratobasidiaceae</taxon>
        <taxon>Rhizoctonia</taxon>
    </lineage>
</organism>
<dbReference type="InterPro" id="IPR021858">
    <property type="entry name" value="Fun_TF"/>
</dbReference>
<gene>
    <name evidence="2" type="ORF">RDB_LOCUS6398</name>
</gene>
<feature type="region of interest" description="Disordered" evidence="1">
    <location>
        <begin position="71"/>
        <end position="91"/>
    </location>
</feature>
<comment type="caution">
    <text evidence="2">The sequence shown here is derived from an EMBL/GenBank/DDBJ whole genome shotgun (WGS) entry which is preliminary data.</text>
</comment>
<evidence type="ECO:0000256" key="1">
    <source>
        <dbReference type="SAM" id="MobiDB-lite"/>
    </source>
</evidence>
<reference evidence="2" key="1">
    <citation type="submission" date="2021-01" db="EMBL/GenBank/DDBJ databases">
        <authorList>
            <person name="Kaushik A."/>
        </authorList>
    </citation>
    <scope>NUCLEOTIDE SEQUENCE</scope>
    <source>
        <strain evidence="2">AG2-2IIIB</strain>
    </source>
</reference>
<accession>A0A8H2WBI7</accession>
<sequence length="480" mass="54205">MLMSPVPDRLDNRDVQLHAVQRFIIPSQANSANPTFCLAQPGPVGPLTLESSESTAKGSSIARVQISNIAQQESSDTQQSSSSSLQSQTTPTIEWPVPYLDSESEFEDSENIEARILNELAPDRQLESNTVPFIVHCFAAWMARFVFDPTRILPFLIHHIRRGYSFGDETRQTMLLISNSALAISESTDYNLAHFNTLHMLLVDRVADIRARDHAELTREVALGAMEHSHQFISTLFKVGSLANVLNTMELYAPVFRRACPESDDQLVNLPRRLTAMEVQLKYFSALDVLQSVTTHRPMFFRYNLDFLSPQEETFIKSGNGPGLRWLYGVPDRLMVVLARMNILFEDFGNRVDMETVRELEEEIGACEPVVCTGVEFDPALNLGRMVVQEAWRLAANIYLYMALCGADSTHPQVVQVQKKFMKFLRRINPCRNPDSFLVLPILILSFTVGRSNYLSHRSINSARPSIGYFRVQQARNGGE</sequence>